<evidence type="ECO:0000256" key="4">
    <source>
        <dbReference type="ARBA" id="ARBA00023136"/>
    </source>
</evidence>
<dbReference type="Gene3D" id="1.20.1250.20">
    <property type="entry name" value="MFS general substrate transporter like domains"/>
    <property type="match status" value="1"/>
</dbReference>
<evidence type="ECO:0000256" key="3">
    <source>
        <dbReference type="ARBA" id="ARBA00022989"/>
    </source>
</evidence>
<dbReference type="AlphaFoldDB" id="A0A223V9W6"/>
<dbReference type="PROSITE" id="PS00216">
    <property type="entry name" value="SUGAR_TRANSPORT_1"/>
    <property type="match status" value="1"/>
</dbReference>
<dbReference type="RefSeq" id="WP_094998247.1">
    <property type="nucleotide sequence ID" value="NZ_BMJL01000010.1"/>
</dbReference>
<gene>
    <name evidence="5" type="ORF">CJ263_16355</name>
</gene>
<dbReference type="Proteomes" id="UP000215244">
    <property type="component" value="Chromosome"/>
</dbReference>
<comment type="subcellular location">
    <subcellularLocation>
        <location evidence="1">Membrane</location>
        <topology evidence="1">Multi-pass membrane protein</topology>
    </subcellularLocation>
</comment>
<dbReference type="PANTHER" id="PTHR23508:SF10">
    <property type="entry name" value="CARBOXYLIC ACID TRANSPORTER PROTEIN HOMOLOG"/>
    <property type="match status" value="1"/>
</dbReference>
<keyword evidence="6" id="KW-1185">Reference proteome</keyword>
<keyword evidence="3" id="KW-1133">Transmembrane helix</keyword>
<dbReference type="InterPro" id="IPR020846">
    <property type="entry name" value="MFS_dom"/>
</dbReference>
<dbReference type="Pfam" id="PF07690">
    <property type="entry name" value="MFS_1"/>
    <property type="match status" value="1"/>
</dbReference>
<dbReference type="EMBL" id="CP022957">
    <property type="protein sequence ID" value="ASV31659.1"/>
    <property type="molecule type" value="Genomic_DNA"/>
</dbReference>
<evidence type="ECO:0000313" key="5">
    <source>
        <dbReference type="EMBL" id="ASV31659.1"/>
    </source>
</evidence>
<reference evidence="5 6" key="1">
    <citation type="submission" date="2017-08" db="EMBL/GenBank/DDBJ databases">
        <title>The complete genome sequence of Maribacter sp. B1, isolated from deep-sea sediment.</title>
        <authorList>
            <person name="Wu Y.-H."/>
            <person name="Cheng H."/>
            <person name="Xu X.-W."/>
        </authorList>
    </citation>
    <scope>NUCLEOTIDE SEQUENCE [LARGE SCALE GENOMIC DNA]</scope>
    <source>
        <strain evidence="5 6">B1</strain>
    </source>
</reference>
<evidence type="ECO:0000313" key="6">
    <source>
        <dbReference type="Proteomes" id="UP000215244"/>
    </source>
</evidence>
<accession>A0A223V9W6</accession>
<dbReference type="PANTHER" id="PTHR23508">
    <property type="entry name" value="CARBOXYLIC ACID TRANSPORTER PROTEIN HOMOLOG"/>
    <property type="match status" value="1"/>
</dbReference>
<dbReference type="OrthoDB" id="9793283at2"/>
<sequence>MKQNIQQLIDSSSMSKLQYGTILVCFLMNILDGMDVLVISYCAPAIAKSWNVGPEALGIVFSAGLAGMTLGALFLAPFADQMGRKKMIVLSALLMGTSIMLTAWTNDVTQLIALRFISGIGIGSMLASTAALTAEYTPNKSRDFWVSFVISGYPVGAVLSGLVAASLVPASGWQAMFKLAGLASFVTIPLILIFLSESIDFYFNKQPKNGLAKANKTIIKMGFEPIDAYPQPETKSSGIPVKKLLNDEFRIPTIQLWIALFLAFGCLYFLTSWIPKMAETTGLSLSLAIYAGTVFNVGAWGGIILQGYFSSKFGLKKTIAVYLILTAVLMMVFRWFIGSDWLLFVFGLLGFTLQGGFVGLYAVAARMYPTNFRTTGLGWAIGMGRLGGVIGPAVGGVLIGMGFMMASTFMIFAVPIFLAGIVTFYLSSKRIS</sequence>
<evidence type="ECO:0000256" key="1">
    <source>
        <dbReference type="ARBA" id="ARBA00004141"/>
    </source>
</evidence>
<dbReference type="GO" id="GO:0005886">
    <property type="term" value="C:plasma membrane"/>
    <property type="evidence" value="ECO:0007669"/>
    <property type="project" value="TreeGrafter"/>
</dbReference>
<dbReference type="CDD" id="cd17365">
    <property type="entry name" value="MFS_PcaK_like"/>
    <property type="match status" value="1"/>
</dbReference>
<dbReference type="InterPro" id="IPR011701">
    <property type="entry name" value="MFS"/>
</dbReference>
<organism evidence="5 6">
    <name type="scientific">Maribacter cobaltidurans</name>
    <dbReference type="NCBI Taxonomy" id="1178778"/>
    <lineage>
        <taxon>Bacteria</taxon>
        <taxon>Pseudomonadati</taxon>
        <taxon>Bacteroidota</taxon>
        <taxon>Flavobacteriia</taxon>
        <taxon>Flavobacteriales</taxon>
        <taxon>Flavobacteriaceae</taxon>
        <taxon>Maribacter</taxon>
    </lineage>
</organism>
<protein>
    <submittedName>
        <fullName evidence="5">MFS transporter</fullName>
    </submittedName>
</protein>
<dbReference type="SUPFAM" id="SSF103473">
    <property type="entry name" value="MFS general substrate transporter"/>
    <property type="match status" value="1"/>
</dbReference>
<dbReference type="PROSITE" id="PS50850">
    <property type="entry name" value="MFS"/>
    <property type="match status" value="1"/>
</dbReference>
<keyword evidence="2" id="KW-0812">Transmembrane</keyword>
<evidence type="ECO:0000256" key="2">
    <source>
        <dbReference type="ARBA" id="ARBA00022692"/>
    </source>
</evidence>
<name>A0A223V9W6_9FLAO</name>
<dbReference type="GO" id="GO:0046943">
    <property type="term" value="F:carboxylic acid transmembrane transporter activity"/>
    <property type="evidence" value="ECO:0007669"/>
    <property type="project" value="TreeGrafter"/>
</dbReference>
<dbReference type="InterPro" id="IPR005829">
    <property type="entry name" value="Sugar_transporter_CS"/>
</dbReference>
<dbReference type="KEGG" id="marb:CJ263_16355"/>
<dbReference type="InterPro" id="IPR036259">
    <property type="entry name" value="MFS_trans_sf"/>
</dbReference>
<dbReference type="PROSITE" id="PS00217">
    <property type="entry name" value="SUGAR_TRANSPORT_2"/>
    <property type="match status" value="1"/>
</dbReference>
<proteinExistence type="predicted"/>
<keyword evidence="4" id="KW-0472">Membrane</keyword>